<keyword evidence="2" id="KW-1185">Reference proteome</keyword>
<dbReference type="OrthoDB" id="447618at2759"/>
<feature type="non-terminal residue" evidence="1">
    <location>
        <position position="175"/>
    </location>
</feature>
<dbReference type="Proteomes" id="UP000649617">
    <property type="component" value="Unassembled WGS sequence"/>
</dbReference>
<sequence length="175" mass="19669">NSPVQRYWEIESVEPLRHVGLCASSWHDFQGSIYFRDGTLHEHGQLPEAKSIEIARCYDEHHKNAPPTYYNCKFRARPVFQCDSHDSYSEMSDTCMQPRACAWAITASTSEWPLPPETPDCGKRSQGLCGFVTDMTKLIPKMMENSTSMDAFHDAMQAAAANFSGLTSESPLLSL</sequence>
<accession>A0A812XKB5</accession>
<organism evidence="1 2">
    <name type="scientific">Symbiodinium pilosum</name>
    <name type="common">Dinoflagellate</name>
    <dbReference type="NCBI Taxonomy" id="2952"/>
    <lineage>
        <taxon>Eukaryota</taxon>
        <taxon>Sar</taxon>
        <taxon>Alveolata</taxon>
        <taxon>Dinophyceae</taxon>
        <taxon>Suessiales</taxon>
        <taxon>Symbiodiniaceae</taxon>
        <taxon>Symbiodinium</taxon>
    </lineage>
</organism>
<proteinExistence type="predicted"/>
<comment type="caution">
    <text evidence="1">The sequence shown here is derived from an EMBL/GenBank/DDBJ whole genome shotgun (WGS) entry which is preliminary data.</text>
</comment>
<evidence type="ECO:0000313" key="2">
    <source>
        <dbReference type="Proteomes" id="UP000649617"/>
    </source>
</evidence>
<reference evidence="1" key="1">
    <citation type="submission" date="2021-02" db="EMBL/GenBank/DDBJ databases">
        <authorList>
            <person name="Dougan E. K."/>
            <person name="Rhodes N."/>
            <person name="Thang M."/>
            <person name="Chan C."/>
        </authorList>
    </citation>
    <scope>NUCLEOTIDE SEQUENCE</scope>
</reference>
<dbReference type="AlphaFoldDB" id="A0A812XKB5"/>
<protein>
    <submittedName>
        <fullName evidence="1">Uncharacterized protein</fullName>
    </submittedName>
</protein>
<gene>
    <name evidence="1" type="ORF">SPIL2461_LOCUS21308</name>
</gene>
<evidence type="ECO:0000313" key="1">
    <source>
        <dbReference type="EMBL" id="CAE7740668.1"/>
    </source>
</evidence>
<dbReference type="EMBL" id="CAJNIZ010046136">
    <property type="protein sequence ID" value="CAE7740668.1"/>
    <property type="molecule type" value="Genomic_DNA"/>
</dbReference>
<feature type="non-terminal residue" evidence="1">
    <location>
        <position position="1"/>
    </location>
</feature>
<name>A0A812XKB5_SYMPI</name>